<proteinExistence type="predicted"/>
<keyword evidence="2 4" id="KW-0547">Nucleotide-binding</keyword>
<feature type="region of interest" description="Disordered" evidence="5">
    <location>
        <begin position="424"/>
        <end position="753"/>
    </location>
</feature>
<dbReference type="InterPro" id="IPR001245">
    <property type="entry name" value="Ser-Thr/Tyr_kinase_cat_dom"/>
</dbReference>
<sequence>MQNDNILDLDEFDIKNKIGKGGFAVVYTVTKKSTNEIFAAKILQNAIDDISCDQMLSISHEVNIMSKLNHPSILKFYGYSPVNFENQKNPIILTEFAPNGDLKHIIQLERQSMAVSGWDDTKKLIIIYGIASGMSYLHKNDIIHRDLKPENILMDNLLFPKISDFGLSKITQSGNNQTMQSNANVKGTPIYIAPEIWETQKYGKEGDVYSFSLILYEIMTNEVPFKDIFSISQVYVNIVVKGKRPDFTFPVPNSYRQLIEKCWSYDPRDRPTFDQIITQLKNDEGFITDSVDREDYRNYIDYIEQYQASFDQDKKILKMKEIESSGKKTFQLVTIDQPPLKVTEEDETVEVENNVDDSRKEVKDEDEENNFVSIDKGEDEETAESLFERGKKHYFEALRYMMMAKRKGCQKSSEFLKMHFKDQPDFDEHESESSAQPIPKQYKFEAEKQQNKEEVNKEELNKEELNKEELNKEELNKEELNKEELNKEELNKEELNKEELNKDEVNKEEVNKEEVNKEEVNKEEVNKEEVNKEEVNKEEVNKEEVNKEELNKEELNKEELNKEELNIEELNKEELNKEELNKEELNKEELNKEELNKEELNIEELNKEELNKEELNIEELNKEELNKEEVNKEELNKEEVNKEEVNKEELNKEELNKEELNKEEVNKEELNKEEVNKEEVNKEELNKEELNKEELNKEESNKEELNKEEVNKEELNKEEVNKEELNKDEVNKEELNKEELNKEEVNKEEVNKEELNKEDLIKDEVIKEEPNIEKINKDEERKDENGFSQFFSSLKSKIKLPKKDIKFLSSSSQDLHEAFINELKKRLQEHPPVSGRHRAILLCTGSFCPVHNGHLRLLNTAAKFLSEEHKIDSLFGILSPSSDDYVLYRLGSQAIPLQHRYETLKLACAENNKDVSNLFIMPDLWEGSQPKFVDFPEVREHFVSVVKRKFWKEKVDVLYVCGGDLFMKIQCYKMKGYVGIARPGFDINIPGRIRDGVYACNDRKYTGCYSDATMAIKMAKENGESIKGLTYDTVADYLHDVVHWI</sequence>
<dbReference type="EMBL" id="JAPFFF010000023">
    <property type="protein sequence ID" value="KAK8852543.1"/>
    <property type="molecule type" value="Genomic_DNA"/>
</dbReference>
<dbReference type="SUPFAM" id="SSF52374">
    <property type="entry name" value="Nucleotidylyl transferase"/>
    <property type="match status" value="1"/>
</dbReference>
<dbReference type="InterPro" id="IPR004821">
    <property type="entry name" value="Cyt_trans-like"/>
</dbReference>
<dbReference type="InterPro" id="IPR008271">
    <property type="entry name" value="Ser/Thr_kinase_AS"/>
</dbReference>
<dbReference type="Proteomes" id="UP001470230">
    <property type="component" value="Unassembled WGS sequence"/>
</dbReference>
<evidence type="ECO:0000259" key="6">
    <source>
        <dbReference type="PROSITE" id="PS50011"/>
    </source>
</evidence>
<dbReference type="Gene3D" id="3.40.50.620">
    <property type="entry name" value="HUPs"/>
    <property type="match status" value="1"/>
</dbReference>
<dbReference type="SMART" id="SM00220">
    <property type="entry name" value="S_TKc"/>
    <property type="match status" value="1"/>
</dbReference>
<dbReference type="SUPFAM" id="SSF56112">
    <property type="entry name" value="Protein kinase-like (PK-like)"/>
    <property type="match status" value="1"/>
</dbReference>
<keyword evidence="8" id="KW-1185">Reference proteome</keyword>
<evidence type="ECO:0000256" key="1">
    <source>
        <dbReference type="ARBA" id="ARBA00022527"/>
    </source>
</evidence>
<dbReference type="PROSITE" id="PS00108">
    <property type="entry name" value="PROTEIN_KINASE_ST"/>
    <property type="match status" value="1"/>
</dbReference>
<name>A0ABR2HTU1_9EUKA</name>
<accession>A0ABR2HTU1</accession>
<dbReference type="PANTHER" id="PTHR44329">
    <property type="entry name" value="SERINE/THREONINE-PROTEIN KINASE TNNI3K-RELATED"/>
    <property type="match status" value="1"/>
</dbReference>
<keyword evidence="3 4" id="KW-0067">ATP-binding</keyword>
<feature type="compositionally biased region" description="Basic and acidic residues" evidence="5">
    <location>
        <begin position="442"/>
        <end position="753"/>
    </location>
</feature>
<evidence type="ECO:0000313" key="7">
    <source>
        <dbReference type="EMBL" id="KAK8852543.1"/>
    </source>
</evidence>
<evidence type="ECO:0000256" key="2">
    <source>
        <dbReference type="ARBA" id="ARBA00022741"/>
    </source>
</evidence>
<dbReference type="Gene3D" id="1.10.510.10">
    <property type="entry name" value="Transferase(Phosphotransferase) domain 1"/>
    <property type="match status" value="1"/>
</dbReference>
<reference evidence="7 8" key="1">
    <citation type="submission" date="2024-04" db="EMBL/GenBank/DDBJ databases">
        <title>Tritrichomonas musculus Genome.</title>
        <authorList>
            <person name="Alves-Ferreira E."/>
            <person name="Grigg M."/>
            <person name="Lorenzi H."/>
            <person name="Galac M."/>
        </authorList>
    </citation>
    <scope>NUCLEOTIDE SEQUENCE [LARGE SCALE GENOMIC DNA]</scope>
    <source>
        <strain evidence="7 8">EAF2021</strain>
    </source>
</reference>
<protein>
    <recommendedName>
        <fullName evidence="6">Protein kinase domain-containing protein</fullName>
    </recommendedName>
</protein>
<feature type="domain" description="Protein kinase" evidence="6">
    <location>
        <begin position="12"/>
        <end position="287"/>
    </location>
</feature>
<dbReference type="PROSITE" id="PS00107">
    <property type="entry name" value="PROTEIN_KINASE_ATP"/>
    <property type="match status" value="1"/>
</dbReference>
<evidence type="ECO:0000256" key="5">
    <source>
        <dbReference type="SAM" id="MobiDB-lite"/>
    </source>
</evidence>
<dbReference type="InterPro" id="IPR014729">
    <property type="entry name" value="Rossmann-like_a/b/a_fold"/>
</dbReference>
<dbReference type="InterPro" id="IPR051681">
    <property type="entry name" value="Ser/Thr_Kinases-Pseudokinases"/>
</dbReference>
<evidence type="ECO:0000256" key="4">
    <source>
        <dbReference type="PROSITE-ProRule" id="PRU10141"/>
    </source>
</evidence>
<dbReference type="Pfam" id="PF00069">
    <property type="entry name" value="Pkinase"/>
    <property type="match status" value="1"/>
</dbReference>
<keyword evidence="1" id="KW-0723">Serine/threonine-protein kinase</keyword>
<dbReference type="PRINTS" id="PR00109">
    <property type="entry name" value="TYRKINASE"/>
</dbReference>
<keyword evidence="1" id="KW-0418">Kinase</keyword>
<dbReference type="InterPro" id="IPR017441">
    <property type="entry name" value="Protein_kinase_ATP_BS"/>
</dbReference>
<evidence type="ECO:0000256" key="3">
    <source>
        <dbReference type="ARBA" id="ARBA00022840"/>
    </source>
</evidence>
<dbReference type="PANTHER" id="PTHR44329:SF214">
    <property type="entry name" value="PROTEIN KINASE DOMAIN-CONTAINING PROTEIN"/>
    <property type="match status" value="1"/>
</dbReference>
<gene>
    <name evidence="7" type="ORF">M9Y10_017528</name>
</gene>
<organism evidence="7 8">
    <name type="scientific">Tritrichomonas musculus</name>
    <dbReference type="NCBI Taxonomy" id="1915356"/>
    <lineage>
        <taxon>Eukaryota</taxon>
        <taxon>Metamonada</taxon>
        <taxon>Parabasalia</taxon>
        <taxon>Tritrichomonadida</taxon>
        <taxon>Tritrichomonadidae</taxon>
        <taxon>Tritrichomonas</taxon>
    </lineage>
</organism>
<feature type="binding site" evidence="4">
    <location>
        <position position="41"/>
    </location>
    <ligand>
        <name>ATP</name>
        <dbReference type="ChEBI" id="CHEBI:30616"/>
    </ligand>
</feature>
<dbReference type="InterPro" id="IPR011009">
    <property type="entry name" value="Kinase-like_dom_sf"/>
</dbReference>
<dbReference type="PROSITE" id="PS50011">
    <property type="entry name" value="PROTEIN_KINASE_DOM"/>
    <property type="match status" value="1"/>
</dbReference>
<dbReference type="CDD" id="cd13999">
    <property type="entry name" value="STKc_MAP3K-like"/>
    <property type="match status" value="1"/>
</dbReference>
<evidence type="ECO:0000313" key="8">
    <source>
        <dbReference type="Proteomes" id="UP001470230"/>
    </source>
</evidence>
<dbReference type="Pfam" id="PF01467">
    <property type="entry name" value="CTP_transf_like"/>
    <property type="match status" value="1"/>
</dbReference>
<dbReference type="InterPro" id="IPR000719">
    <property type="entry name" value="Prot_kinase_dom"/>
</dbReference>
<keyword evidence="1" id="KW-0808">Transferase</keyword>
<comment type="caution">
    <text evidence="7">The sequence shown here is derived from an EMBL/GenBank/DDBJ whole genome shotgun (WGS) entry which is preliminary data.</text>
</comment>